<dbReference type="EMBL" id="SDIL01000044">
    <property type="protein sequence ID" value="RXK38667.1"/>
    <property type="molecule type" value="Genomic_DNA"/>
</dbReference>
<comment type="caution">
    <text evidence="1">The sequence shown here is derived from an EMBL/GenBank/DDBJ whole genome shotgun (WGS) entry which is preliminary data.</text>
</comment>
<proteinExistence type="predicted"/>
<protein>
    <submittedName>
        <fullName evidence="1">Uncharacterized protein</fullName>
    </submittedName>
</protein>
<accession>A0A4V1M403</accession>
<sequence length="131" mass="14290">MKLSLHRHVLTCAQSSLSSKSTPTSTLHSARRQMIISAFPLPPEIDFGAAGVGGGPMRPRKEAFWMNADDLERDNGVLQRISVKTMGTLPRMDRFVGKTARDFWIGDGSHGAVGKDVEVLKAVIGENGRKM</sequence>
<dbReference type="Proteomes" id="UP000289152">
    <property type="component" value="Unassembled WGS sequence"/>
</dbReference>
<evidence type="ECO:0000313" key="1">
    <source>
        <dbReference type="EMBL" id="RXK38667.1"/>
    </source>
</evidence>
<dbReference type="InParanoid" id="A0A4V1M403"/>
<dbReference type="AlphaFoldDB" id="A0A4V1M403"/>
<organism evidence="1 2">
    <name type="scientific">Tremella mesenterica</name>
    <name type="common">Jelly fungus</name>
    <dbReference type="NCBI Taxonomy" id="5217"/>
    <lineage>
        <taxon>Eukaryota</taxon>
        <taxon>Fungi</taxon>
        <taxon>Dikarya</taxon>
        <taxon>Basidiomycota</taxon>
        <taxon>Agaricomycotina</taxon>
        <taxon>Tremellomycetes</taxon>
        <taxon>Tremellales</taxon>
        <taxon>Tremellaceae</taxon>
        <taxon>Tremella</taxon>
    </lineage>
</organism>
<evidence type="ECO:0000313" key="2">
    <source>
        <dbReference type="Proteomes" id="UP000289152"/>
    </source>
</evidence>
<gene>
    <name evidence="1" type="ORF">M231_04074</name>
</gene>
<name>A0A4V1M403_TREME</name>
<keyword evidence="2" id="KW-1185">Reference proteome</keyword>
<reference evidence="1 2" key="1">
    <citation type="submission" date="2016-06" db="EMBL/GenBank/DDBJ databases">
        <title>Evolution of pathogenesis and genome organization in the Tremellales.</title>
        <authorList>
            <person name="Cuomo C."/>
            <person name="Litvintseva A."/>
            <person name="Heitman J."/>
            <person name="Chen Y."/>
            <person name="Sun S."/>
            <person name="Springer D."/>
            <person name="Dromer F."/>
            <person name="Young S."/>
            <person name="Zeng Q."/>
            <person name="Chapman S."/>
            <person name="Gujja S."/>
            <person name="Saif S."/>
            <person name="Birren B."/>
        </authorList>
    </citation>
    <scope>NUCLEOTIDE SEQUENCE [LARGE SCALE GENOMIC DNA]</scope>
    <source>
        <strain evidence="1 2">ATCC 28783</strain>
    </source>
</reference>